<dbReference type="Proteomes" id="UP000598820">
    <property type="component" value="Unassembled WGS sequence"/>
</dbReference>
<sequence>MNGQQAAIYVANRLACKGKLSNDAGWVAGLRYGFIGTGAVQFARF</sequence>
<reference evidence="1" key="1">
    <citation type="submission" date="2020-09" db="EMBL/GenBank/DDBJ databases">
        <authorList>
            <person name="Kim M.K."/>
        </authorList>
    </citation>
    <scope>NUCLEOTIDE SEQUENCE</scope>
    <source>
        <strain evidence="1">BT702</strain>
    </source>
</reference>
<accession>A0A926XUQ3</accession>
<comment type="caution">
    <text evidence="1">The sequence shown here is derived from an EMBL/GenBank/DDBJ whole genome shotgun (WGS) entry which is preliminary data.</text>
</comment>
<proteinExistence type="predicted"/>
<dbReference type="RefSeq" id="WP_190885944.1">
    <property type="nucleotide sequence ID" value="NZ_JACWZY010000003.1"/>
</dbReference>
<dbReference type="EMBL" id="JACWZY010000003">
    <property type="protein sequence ID" value="MBD2700090.1"/>
    <property type="molecule type" value="Genomic_DNA"/>
</dbReference>
<evidence type="ECO:0000313" key="2">
    <source>
        <dbReference type="Proteomes" id="UP000598820"/>
    </source>
</evidence>
<name>A0A926XUQ3_9BACT</name>
<organism evidence="1 2">
    <name type="scientific">Spirosoma profusum</name>
    <dbReference type="NCBI Taxonomy" id="2771354"/>
    <lineage>
        <taxon>Bacteria</taxon>
        <taxon>Pseudomonadati</taxon>
        <taxon>Bacteroidota</taxon>
        <taxon>Cytophagia</taxon>
        <taxon>Cytophagales</taxon>
        <taxon>Cytophagaceae</taxon>
        <taxon>Spirosoma</taxon>
    </lineage>
</organism>
<protein>
    <submittedName>
        <fullName evidence="1">Uncharacterized protein</fullName>
    </submittedName>
</protein>
<gene>
    <name evidence="1" type="ORF">IC229_05550</name>
</gene>
<evidence type="ECO:0000313" key="1">
    <source>
        <dbReference type="EMBL" id="MBD2700090.1"/>
    </source>
</evidence>
<dbReference type="AlphaFoldDB" id="A0A926XUQ3"/>
<keyword evidence="2" id="KW-1185">Reference proteome</keyword>